<dbReference type="Proteomes" id="UP000254259">
    <property type="component" value="Plasmid CBM2636_mp"/>
</dbReference>
<geneLocation type="plasmid" evidence="2">
    <name>cbm2636_mp</name>
</geneLocation>
<keyword evidence="1" id="KW-0614">Plasmid</keyword>
<proteinExistence type="predicted"/>
<organism evidence="1 2">
    <name type="scientific">Cupriavidus taiwanensis</name>
    <dbReference type="NCBI Taxonomy" id="164546"/>
    <lineage>
        <taxon>Bacteria</taxon>
        <taxon>Pseudomonadati</taxon>
        <taxon>Pseudomonadota</taxon>
        <taxon>Betaproteobacteria</taxon>
        <taxon>Burkholderiales</taxon>
        <taxon>Burkholderiaceae</taxon>
        <taxon>Cupriavidus</taxon>
    </lineage>
</organism>
<protein>
    <submittedName>
        <fullName evidence="1">Uncharacterized protein</fullName>
    </submittedName>
</protein>
<evidence type="ECO:0000313" key="2">
    <source>
        <dbReference type="Proteomes" id="UP000254259"/>
    </source>
</evidence>
<dbReference type="EMBL" id="LT984814">
    <property type="protein sequence ID" value="SPD67297.1"/>
    <property type="molecule type" value="Genomic_DNA"/>
</dbReference>
<gene>
    <name evidence="1" type="ORF">CBM2636_MP20147</name>
</gene>
<accession>A0A9Q7UU58</accession>
<evidence type="ECO:0000313" key="1">
    <source>
        <dbReference type="EMBL" id="SPD67297.1"/>
    </source>
</evidence>
<name>A0A9Q7UU58_9BURK</name>
<dbReference type="AlphaFoldDB" id="A0A9Q7UU58"/>
<reference evidence="1 2" key="1">
    <citation type="submission" date="2018-01" db="EMBL/GenBank/DDBJ databases">
        <authorList>
            <person name="Clerissi C."/>
        </authorList>
    </citation>
    <scope>NUCLEOTIDE SEQUENCE [LARGE SCALE GENOMIC DNA]</scope>
    <source>
        <strain evidence="1">Cupriavidus taiwanensis SWF 66322</strain>
        <plasmid evidence="2">cbm2636_mp</plasmid>
    </source>
</reference>
<sequence>MGWRVVTGRIAVPSHFRAQRFPTHKRLRQASPACSECDNSYRLPDSGREYWVRHRVAGDRAWKPAE</sequence>